<evidence type="ECO:0000313" key="2">
    <source>
        <dbReference type="Ensembl" id="ENSRNOP00000105250.1"/>
    </source>
</evidence>
<dbReference type="SMART" id="SM00406">
    <property type="entry name" value="IGv"/>
    <property type="match status" value="1"/>
</dbReference>
<dbReference type="Ensembl" id="ENSRNOT00000143718.1">
    <property type="protein sequence ID" value="ENSRNOP00000105250.1"/>
    <property type="gene ID" value="ENSRNOG00000071706.1"/>
</dbReference>
<dbReference type="Proteomes" id="UP000002494">
    <property type="component" value="Chromosome 4"/>
</dbReference>
<dbReference type="InterPro" id="IPR050150">
    <property type="entry name" value="IgV_Light_Chain"/>
</dbReference>
<dbReference type="SUPFAM" id="SSF48726">
    <property type="entry name" value="Immunoglobulin"/>
    <property type="match status" value="1"/>
</dbReference>
<name>A0ABK0LI36_RAT</name>
<dbReference type="PANTHER" id="PTHR23267">
    <property type="entry name" value="IMMUNOGLOBULIN LIGHT CHAIN"/>
    <property type="match status" value="1"/>
</dbReference>
<evidence type="ECO:0000259" key="1">
    <source>
        <dbReference type="PROSITE" id="PS50835"/>
    </source>
</evidence>
<reference evidence="2" key="1">
    <citation type="submission" date="2024-01" db="EMBL/GenBank/DDBJ databases">
        <title>GRCr8: a new rat reference genome assembly contstructed from accurate long reads and long range scaffolding.</title>
        <authorList>
            <person name="Doris P.A."/>
            <person name="Kalbfleisch T."/>
            <person name="Li K."/>
            <person name="Howe K."/>
            <person name="Wood J."/>
        </authorList>
    </citation>
    <scope>NUCLEOTIDE SEQUENCE [LARGE SCALE GENOMIC DNA]</scope>
    <source>
        <strain evidence="2">Brown Norway</strain>
    </source>
</reference>
<dbReference type="InterPro" id="IPR036179">
    <property type="entry name" value="Ig-like_dom_sf"/>
</dbReference>
<feature type="domain" description="Ig-like" evidence="1">
    <location>
        <begin position="1"/>
        <end position="93"/>
    </location>
</feature>
<dbReference type="InterPro" id="IPR003599">
    <property type="entry name" value="Ig_sub"/>
</dbReference>
<dbReference type="Gene3D" id="2.60.40.10">
    <property type="entry name" value="Immunoglobulins"/>
    <property type="match status" value="1"/>
</dbReference>
<keyword evidence="3" id="KW-1185">Reference proteome</keyword>
<dbReference type="PROSITE" id="PS50835">
    <property type="entry name" value="IG_LIKE"/>
    <property type="match status" value="1"/>
</dbReference>
<evidence type="ECO:0000313" key="3">
    <source>
        <dbReference type="Proteomes" id="UP000002494"/>
    </source>
</evidence>
<reference evidence="2" key="2">
    <citation type="submission" date="2025-08" db="UniProtKB">
        <authorList>
            <consortium name="Ensembl"/>
        </authorList>
    </citation>
    <scope>IDENTIFICATION</scope>
    <source>
        <strain evidence="2">Brown Norway</strain>
    </source>
</reference>
<proteinExistence type="predicted"/>
<organism evidence="2 3">
    <name type="scientific">Rattus norvegicus</name>
    <name type="common">Rat</name>
    <dbReference type="NCBI Taxonomy" id="10116"/>
    <lineage>
        <taxon>Eukaryota</taxon>
        <taxon>Metazoa</taxon>
        <taxon>Chordata</taxon>
        <taxon>Craniata</taxon>
        <taxon>Vertebrata</taxon>
        <taxon>Euteleostomi</taxon>
        <taxon>Mammalia</taxon>
        <taxon>Eutheria</taxon>
        <taxon>Euarchontoglires</taxon>
        <taxon>Glires</taxon>
        <taxon>Rodentia</taxon>
        <taxon>Myomorpha</taxon>
        <taxon>Muroidea</taxon>
        <taxon>Muridae</taxon>
        <taxon>Murinae</taxon>
        <taxon>Rattus</taxon>
    </lineage>
</organism>
<reference evidence="2" key="3">
    <citation type="submission" date="2025-09" db="UniProtKB">
        <authorList>
            <consortium name="Ensembl"/>
        </authorList>
    </citation>
    <scope>IDENTIFICATION</scope>
    <source>
        <strain evidence="2">Brown Norway</strain>
    </source>
</reference>
<dbReference type="InterPro" id="IPR007110">
    <property type="entry name" value="Ig-like_dom"/>
</dbReference>
<dbReference type="InterPro" id="IPR013106">
    <property type="entry name" value="Ig_V-set"/>
</dbReference>
<dbReference type="SMART" id="SM00409">
    <property type="entry name" value="IG"/>
    <property type="match status" value="1"/>
</dbReference>
<sequence>NIVLTQSPASLAVILGQKATISCTASESVNKFGINLMHWYQQKPGQLPKILIYNEFSRAPGIPARFSGDEAELNFTLTIEPVEADDVATYYCQQGLTFPLTALYA</sequence>
<dbReference type="Pfam" id="PF07686">
    <property type="entry name" value="V-set"/>
    <property type="match status" value="1"/>
</dbReference>
<dbReference type="InterPro" id="IPR013783">
    <property type="entry name" value="Ig-like_fold"/>
</dbReference>
<accession>A0ABK0LI36</accession>
<dbReference type="GeneTree" id="ENSGT00940000153770"/>
<protein>
    <recommendedName>
        <fullName evidence="1">Ig-like domain-containing protein</fullName>
    </recommendedName>
</protein>